<name>E3SLK1_9CAUD</name>
<dbReference type="Gene3D" id="3.90.870.20">
    <property type="entry name" value="Carbamoyltransferase, C-terminal domain"/>
    <property type="match status" value="1"/>
</dbReference>
<dbReference type="RefSeq" id="YP_004324336.1">
    <property type="nucleotide sequence ID" value="NC_015287.1"/>
</dbReference>
<dbReference type="GeneID" id="10328853"/>
<evidence type="ECO:0000313" key="3">
    <source>
        <dbReference type="Proteomes" id="UP000006527"/>
    </source>
</evidence>
<sequence>MKLLGLRLDSHDANVTYYDGETVRYRSFERDYQCKHVGFENGIYQWTRILEDWNIQPWFIDGVCIIMDCAGTEYERMGVVHESIAINSKEISEVVEIPFFRDIGFRCPIHRIDHHYAHTLSFWPMKVKPNLHFVFDGFGDDWMYRSVWRDDKLIDYGKTEGIFPSQVGSPSLGFIMTRMGASLQLGGHYLDQAGKIMALKAFGKNNPDVSADGLGIDDLEILWDFDVIDKHLHDQQYIMDYIHTAHEYTEQIYLRHFQQFIKPDDVVGYSGGVAQNTIINKVLKDAIPNLVIPPHAYDQGLSLGAIEFLRREHNLKPLPIDGFPFIQDDQAPVERPSSKTIKETAERLAKGEIVGWYQGHGEVGPRALGNRSILMNPFDQHGKDYINNKVKHREPFRPFGASVLEEKVSENFYWNGPSPYMLYVTDVLEPDRYPCITHADGTCRINTVNESQEDYYSLLQEFEKLTGSPVLLNTSLNNGGKPIAGRFGDALEIFYETGLDTLVLGDNIKSS</sequence>
<evidence type="ECO:0000259" key="1">
    <source>
        <dbReference type="Pfam" id="PF16861"/>
    </source>
</evidence>
<dbReference type="Proteomes" id="UP000006527">
    <property type="component" value="Segment"/>
</dbReference>
<dbReference type="OrthoDB" id="3239at10239"/>
<dbReference type="PANTHER" id="PTHR34847:SF1">
    <property type="entry name" value="NODULATION PROTEIN U"/>
    <property type="match status" value="1"/>
</dbReference>
<dbReference type="InterPro" id="IPR043129">
    <property type="entry name" value="ATPase_NBD"/>
</dbReference>
<dbReference type="SUPFAM" id="SSF53067">
    <property type="entry name" value="Actin-like ATPase domain"/>
    <property type="match status" value="1"/>
</dbReference>
<proteinExistence type="predicted"/>
<dbReference type="InterPro" id="IPR038152">
    <property type="entry name" value="Carbam_trans_C_sf"/>
</dbReference>
<dbReference type="InterPro" id="IPR051338">
    <property type="entry name" value="NodU/CmcH_Carbamoyltrnsfr"/>
</dbReference>
<evidence type="ECO:0000313" key="2">
    <source>
        <dbReference type="EMBL" id="ADO98349.1"/>
    </source>
</evidence>
<dbReference type="KEGG" id="vg:10328853"/>
<accession>E3SLK1</accession>
<dbReference type="Pfam" id="PF16861">
    <property type="entry name" value="Carbam_trans_C"/>
    <property type="match status" value="1"/>
</dbReference>
<gene>
    <name evidence="2" type="ORF">SSSM7_288</name>
</gene>
<dbReference type="Gene3D" id="3.30.420.40">
    <property type="match status" value="1"/>
</dbReference>
<protein>
    <recommendedName>
        <fullName evidence="1">Carbamoyltransferase C-terminal domain-containing protein</fullName>
    </recommendedName>
</protein>
<dbReference type="CDD" id="cd24033">
    <property type="entry name" value="ASKHA_NBD_NodU_CmcH-like_N"/>
    <property type="match status" value="1"/>
</dbReference>
<organism evidence="2 3">
    <name type="scientific">Synechococcus phage S-SSM7</name>
    <dbReference type="NCBI Taxonomy" id="445686"/>
    <lineage>
        <taxon>Viruses</taxon>
        <taxon>Duplodnaviria</taxon>
        <taxon>Heunggongvirae</taxon>
        <taxon>Uroviricota</taxon>
        <taxon>Caudoviricetes</taxon>
        <taxon>Pantevenvirales</taxon>
        <taxon>Kyanoviridae</taxon>
        <taxon>Lipsvirus</taxon>
        <taxon>Lipsvirus ssm7</taxon>
    </lineage>
</organism>
<reference evidence="2 3" key="1">
    <citation type="journal article" date="2010" name="Environ. Microbiol.">
        <title>Genomic analysis of oceanic cyanobacterial myoviruses compared with T4-like myoviruses from diverse hosts and environments.</title>
        <authorList>
            <person name="Sullivan M.B."/>
            <person name="Huang K.H."/>
            <person name="Ignacio-Espinoza J.C."/>
            <person name="Berlin A.M."/>
            <person name="Kelly L."/>
            <person name="Weigele P.R."/>
            <person name="DeFrancesco A.S."/>
            <person name="Kern S.E."/>
            <person name="Thompson L.R."/>
            <person name="Young S."/>
            <person name="Yandava C."/>
            <person name="Fu R."/>
            <person name="Krastins B."/>
            <person name="Chase M."/>
            <person name="Sarracino D."/>
            <person name="Osburne M.S."/>
            <person name="Henn M.R."/>
            <person name="Chisholm S.W."/>
        </authorList>
    </citation>
    <scope>NUCLEOTIDE SEQUENCE [LARGE SCALE GENOMIC DNA]</scope>
    <source>
        <strain evidence="2">8109-3</strain>
    </source>
</reference>
<dbReference type="EMBL" id="GU071098">
    <property type="protein sequence ID" value="ADO98349.1"/>
    <property type="molecule type" value="Genomic_DNA"/>
</dbReference>
<feature type="domain" description="Carbamoyltransferase C-terminal" evidence="1">
    <location>
        <begin position="345"/>
        <end position="507"/>
    </location>
</feature>
<dbReference type="InterPro" id="IPR031730">
    <property type="entry name" value="Carbam_trans_C"/>
</dbReference>
<dbReference type="PANTHER" id="PTHR34847">
    <property type="entry name" value="NODULATION PROTEIN U"/>
    <property type="match status" value="1"/>
</dbReference>
<keyword evidence="3" id="KW-1185">Reference proteome</keyword>